<organism evidence="1 2">
    <name type="scientific">Nephila pilipes</name>
    <name type="common">Giant wood spider</name>
    <name type="synonym">Nephila maculata</name>
    <dbReference type="NCBI Taxonomy" id="299642"/>
    <lineage>
        <taxon>Eukaryota</taxon>
        <taxon>Metazoa</taxon>
        <taxon>Ecdysozoa</taxon>
        <taxon>Arthropoda</taxon>
        <taxon>Chelicerata</taxon>
        <taxon>Arachnida</taxon>
        <taxon>Araneae</taxon>
        <taxon>Araneomorphae</taxon>
        <taxon>Entelegynae</taxon>
        <taxon>Araneoidea</taxon>
        <taxon>Nephilidae</taxon>
        <taxon>Nephila</taxon>
    </lineage>
</organism>
<dbReference type="AlphaFoldDB" id="A0A8X6TI43"/>
<sequence>MVALVHSLSPTHCGGLTSGRAPKLFELGDEDPLRYCSEFFIGLAAWGLPGSPKCHTNVGWLPVKTSRKTPGTIHNYIRISYLQRLEQRI</sequence>
<evidence type="ECO:0000313" key="2">
    <source>
        <dbReference type="Proteomes" id="UP000887013"/>
    </source>
</evidence>
<dbReference type="Proteomes" id="UP000887013">
    <property type="component" value="Unassembled WGS sequence"/>
</dbReference>
<gene>
    <name evidence="1" type="ORF">NPIL_491061</name>
</gene>
<evidence type="ECO:0000313" key="1">
    <source>
        <dbReference type="EMBL" id="GFT12370.1"/>
    </source>
</evidence>
<name>A0A8X6TI43_NEPPI</name>
<proteinExistence type="predicted"/>
<keyword evidence="2" id="KW-1185">Reference proteome</keyword>
<reference evidence="1" key="1">
    <citation type="submission" date="2020-08" db="EMBL/GenBank/DDBJ databases">
        <title>Multicomponent nature underlies the extraordinary mechanical properties of spider dragline silk.</title>
        <authorList>
            <person name="Kono N."/>
            <person name="Nakamura H."/>
            <person name="Mori M."/>
            <person name="Yoshida Y."/>
            <person name="Ohtoshi R."/>
            <person name="Malay A.D."/>
            <person name="Moran D.A.P."/>
            <person name="Tomita M."/>
            <person name="Numata K."/>
            <person name="Arakawa K."/>
        </authorList>
    </citation>
    <scope>NUCLEOTIDE SEQUENCE</scope>
</reference>
<protein>
    <submittedName>
        <fullName evidence="1">Uncharacterized protein</fullName>
    </submittedName>
</protein>
<comment type="caution">
    <text evidence="1">The sequence shown here is derived from an EMBL/GenBank/DDBJ whole genome shotgun (WGS) entry which is preliminary data.</text>
</comment>
<dbReference type="EMBL" id="BMAW01057712">
    <property type="protein sequence ID" value="GFT12370.1"/>
    <property type="molecule type" value="Genomic_DNA"/>
</dbReference>
<accession>A0A8X6TI43</accession>